<evidence type="ECO:0000259" key="7">
    <source>
        <dbReference type="Pfam" id="PF02687"/>
    </source>
</evidence>
<keyword evidence="3 6" id="KW-0812">Transmembrane</keyword>
<keyword evidence="5 6" id="KW-0472">Membrane</keyword>
<evidence type="ECO:0000256" key="5">
    <source>
        <dbReference type="ARBA" id="ARBA00023136"/>
    </source>
</evidence>
<evidence type="ECO:0000313" key="8">
    <source>
        <dbReference type="EMBL" id="GEA81165.1"/>
    </source>
</evidence>
<protein>
    <recommendedName>
        <fullName evidence="7">ABC3 transporter permease C-terminal domain-containing protein</fullName>
    </recommendedName>
</protein>
<dbReference type="GO" id="GO:0005886">
    <property type="term" value="C:plasma membrane"/>
    <property type="evidence" value="ECO:0007669"/>
    <property type="project" value="UniProtKB-SubCell"/>
</dbReference>
<proteinExistence type="predicted"/>
<keyword evidence="9" id="KW-1185">Reference proteome</keyword>
<evidence type="ECO:0000256" key="1">
    <source>
        <dbReference type="ARBA" id="ARBA00004651"/>
    </source>
</evidence>
<keyword evidence="2" id="KW-1003">Cell membrane</keyword>
<name>A0A4Y3KDR8_CELUD</name>
<comment type="caution">
    <text evidence="8">The sequence shown here is derived from an EMBL/GenBank/DDBJ whole genome shotgun (WGS) entry which is preliminary data.</text>
</comment>
<feature type="transmembrane region" description="Helical" evidence="6">
    <location>
        <begin position="124"/>
        <end position="144"/>
    </location>
</feature>
<sequence>MNPVLALGPRLRRAEGRDGRVRTGVAVAASALTTVLTTSVLAVTLAFAQRAAHPAAASGLDHPQVRLASAATVLLAVALVVLGAATARLGAGRRDERLTTLRLLGATPHEVLGLTAVESASHGLVGAVLGSLLYGALLPVWAAVAPPGAFTVAELWVGPSSLALVGAGVVLLAAVSGVVTVRRTLVGPPVRRVALAAPRRAP</sequence>
<evidence type="ECO:0000313" key="9">
    <source>
        <dbReference type="Proteomes" id="UP000315842"/>
    </source>
</evidence>
<organism evidence="8 9">
    <name type="scientific">Cellulomonas uda</name>
    <dbReference type="NCBI Taxonomy" id="1714"/>
    <lineage>
        <taxon>Bacteria</taxon>
        <taxon>Bacillati</taxon>
        <taxon>Actinomycetota</taxon>
        <taxon>Actinomycetes</taxon>
        <taxon>Micrococcales</taxon>
        <taxon>Cellulomonadaceae</taxon>
        <taxon>Cellulomonas</taxon>
    </lineage>
</organism>
<dbReference type="AlphaFoldDB" id="A0A4Y3KDR8"/>
<feature type="domain" description="ABC3 transporter permease C-terminal" evidence="7">
    <location>
        <begin position="71"/>
        <end position="184"/>
    </location>
</feature>
<evidence type="ECO:0000256" key="4">
    <source>
        <dbReference type="ARBA" id="ARBA00022989"/>
    </source>
</evidence>
<feature type="transmembrane region" description="Helical" evidence="6">
    <location>
        <begin position="21"/>
        <end position="47"/>
    </location>
</feature>
<dbReference type="Proteomes" id="UP000315842">
    <property type="component" value="Unassembled WGS sequence"/>
</dbReference>
<gene>
    <name evidence="8" type="ORF">CUD01_16090</name>
</gene>
<dbReference type="InterPro" id="IPR003838">
    <property type="entry name" value="ABC3_permease_C"/>
</dbReference>
<comment type="subcellular location">
    <subcellularLocation>
        <location evidence="1">Cell membrane</location>
        <topology evidence="1">Multi-pass membrane protein</topology>
    </subcellularLocation>
</comment>
<accession>A0A4Y3KDR8</accession>
<dbReference type="EMBL" id="BJLP01000023">
    <property type="protein sequence ID" value="GEA81165.1"/>
    <property type="molecule type" value="Genomic_DNA"/>
</dbReference>
<evidence type="ECO:0000256" key="6">
    <source>
        <dbReference type="SAM" id="Phobius"/>
    </source>
</evidence>
<feature type="transmembrane region" description="Helical" evidence="6">
    <location>
        <begin position="156"/>
        <end position="181"/>
    </location>
</feature>
<evidence type="ECO:0000256" key="3">
    <source>
        <dbReference type="ARBA" id="ARBA00022692"/>
    </source>
</evidence>
<reference evidence="8 9" key="1">
    <citation type="submission" date="2019-06" db="EMBL/GenBank/DDBJ databases">
        <title>Whole genome shotgun sequence of Cellulomonas uda NBRC 3747.</title>
        <authorList>
            <person name="Hosoyama A."/>
            <person name="Uohara A."/>
            <person name="Ohji S."/>
            <person name="Ichikawa N."/>
        </authorList>
    </citation>
    <scope>NUCLEOTIDE SEQUENCE [LARGE SCALE GENOMIC DNA]</scope>
    <source>
        <strain evidence="8 9">NBRC 3747</strain>
    </source>
</reference>
<keyword evidence="4 6" id="KW-1133">Transmembrane helix</keyword>
<dbReference type="RefSeq" id="WP_166771983.1">
    <property type="nucleotide sequence ID" value="NZ_BJLP01000023.1"/>
</dbReference>
<dbReference type="Pfam" id="PF02687">
    <property type="entry name" value="FtsX"/>
    <property type="match status" value="1"/>
</dbReference>
<feature type="transmembrane region" description="Helical" evidence="6">
    <location>
        <begin position="67"/>
        <end position="87"/>
    </location>
</feature>
<evidence type="ECO:0000256" key="2">
    <source>
        <dbReference type="ARBA" id="ARBA00022475"/>
    </source>
</evidence>